<evidence type="ECO:0000256" key="4">
    <source>
        <dbReference type="ARBA" id="ARBA00022801"/>
    </source>
</evidence>
<evidence type="ECO:0000256" key="6">
    <source>
        <dbReference type="PROSITE-ProRule" id="PRU10072"/>
    </source>
</evidence>
<feature type="active site" description="Proton acceptor" evidence="6">
    <location>
        <position position="274"/>
    </location>
</feature>
<dbReference type="GO" id="GO:0045437">
    <property type="term" value="F:uridine nucleosidase activity"/>
    <property type="evidence" value="ECO:0007669"/>
    <property type="project" value="UniProtKB-EC"/>
</dbReference>
<feature type="compositionally biased region" description="Basic and acidic residues" evidence="7">
    <location>
        <begin position="111"/>
        <end position="120"/>
    </location>
</feature>
<dbReference type="InterPro" id="IPR002043">
    <property type="entry name" value="UDG_fam1"/>
</dbReference>
<keyword evidence="10" id="KW-1185">Reference proteome</keyword>
<proteinExistence type="inferred from homology"/>
<organism evidence="9">
    <name type="scientific">Beluga whale alphaherpesvirus 1</name>
    <dbReference type="NCBI Taxonomy" id="1434720"/>
    <lineage>
        <taxon>Viruses</taxon>
        <taxon>Duplodnaviria</taxon>
        <taxon>Heunggongvirae</taxon>
        <taxon>Peploviricota</taxon>
        <taxon>Herviviricetes</taxon>
        <taxon>Herpesvirales</taxon>
        <taxon>Orthoherpesviridae</taxon>
        <taxon>Alphaherpesvirinae</taxon>
        <taxon>Varicellovirus</taxon>
        <taxon>Varicellovirus monodontidalpha1</taxon>
        <taxon>Monodontid alphaherpesvirus 1</taxon>
    </lineage>
</organism>
<evidence type="ECO:0000256" key="5">
    <source>
        <dbReference type="ARBA" id="ARBA00023204"/>
    </source>
</evidence>
<gene>
    <name evidence="9" type="primary">UL2</name>
</gene>
<keyword evidence="4 9" id="KW-0378">Hydrolase</keyword>
<dbReference type="PANTHER" id="PTHR11264:SF0">
    <property type="entry name" value="URACIL-DNA GLYCOSYLASE"/>
    <property type="match status" value="1"/>
</dbReference>
<protein>
    <submittedName>
        <fullName evidence="9">Uracil-DNA glycosylase</fullName>
        <ecNumber evidence="9">3.2.2.3</ecNumber>
    </submittedName>
</protein>
<dbReference type="Gene3D" id="3.40.470.10">
    <property type="entry name" value="Uracil-DNA glycosylase-like domain"/>
    <property type="match status" value="1"/>
</dbReference>
<dbReference type="NCBIfam" id="NF003589">
    <property type="entry name" value="PRK05254.1-2"/>
    <property type="match status" value="1"/>
</dbReference>
<evidence type="ECO:0000313" key="9">
    <source>
        <dbReference type="EMBL" id="ASW27050.1"/>
    </source>
</evidence>
<feature type="compositionally biased region" description="Basic and acidic residues" evidence="7">
    <location>
        <begin position="63"/>
        <end position="74"/>
    </location>
</feature>
<dbReference type="SMART" id="SM00987">
    <property type="entry name" value="UreE_C"/>
    <property type="match status" value="1"/>
</dbReference>
<feature type="compositionally biased region" description="Low complexity" evidence="7">
    <location>
        <begin position="9"/>
        <end position="32"/>
    </location>
</feature>
<feature type="compositionally biased region" description="Acidic residues" evidence="7">
    <location>
        <begin position="44"/>
        <end position="54"/>
    </location>
</feature>
<accession>A0A286RUF9</accession>
<evidence type="ECO:0000313" key="10">
    <source>
        <dbReference type="Proteomes" id="UP000297205"/>
    </source>
</evidence>
<dbReference type="HAMAP" id="MF_00148">
    <property type="entry name" value="UDG"/>
    <property type="match status" value="1"/>
</dbReference>
<dbReference type="PANTHER" id="PTHR11264">
    <property type="entry name" value="URACIL-DNA GLYCOSYLASE"/>
    <property type="match status" value="1"/>
</dbReference>
<reference evidence="9" key="1">
    <citation type="submission" date="2017-08" db="EMBL/GenBank/DDBJ databases">
        <title>Genome sequence of an alphaherpesvirus from a beluga whale (Delphinapterus leucas).</title>
        <authorList>
            <person name="Davison A.J."/>
            <person name="Nielsen O."/>
            <person name="Subramaniam K."/>
            <person name="Jacob J.M."/>
            <person name="Romero C.H."/>
            <person name="Burek-Huntington K.A."/>
            <person name="Waltzek T.B."/>
        </authorList>
    </citation>
    <scope>NUCLEOTIDE SEQUENCE [LARGE SCALE GENOMIC DNA]</scope>
    <source>
        <strain evidence="9">LN3131-1</strain>
    </source>
</reference>
<dbReference type="CDD" id="cd10027">
    <property type="entry name" value="UDG-F1-like"/>
    <property type="match status" value="1"/>
</dbReference>
<keyword evidence="3" id="KW-0227">DNA damage</keyword>
<evidence type="ECO:0000256" key="7">
    <source>
        <dbReference type="SAM" id="MobiDB-lite"/>
    </source>
</evidence>
<dbReference type="GeneID" id="65099951"/>
<dbReference type="InterPro" id="IPR005122">
    <property type="entry name" value="Uracil-DNA_glycosylase-like"/>
</dbReference>
<dbReference type="EMBL" id="MF678601">
    <property type="protein sequence ID" value="ASW27050.1"/>
    <property type="molecule type" value="Genomic_DNA"/>
</dbReference>
<feature type="domain" description="Uracil-DNA glycosylase-like" evidence="8">
    <location>
        <begin position="259"/>
        <end position="419"/>
    </location>
</feature>
<keyword evidence="2" id="KW-1048">Host nucleus</keyword>
<dbReference type="InterPro" id="IPR036895">
    <property type="entry name" value="Uracil-DNA_glycosylase-like_sf"/>
</dbReference>
<dbReference type="NCBIfam" id="NF003592">
    <property type="entry name" value="PRK05254.1-5"/>
    <property type="match status" value="1"/>
</dbReference>
<name>A0A286RUF9_9ALPH</name>
<dbReference type="GO" id="GO:0004844">
    <property type="term" value="F:uracil DNA N-glycosylase activity"/>
    <property type="evidence" value="ECO:0007669"/>
    <property type="project" value="InterPro"/>
</dbReference>
<comment type="similarity">
    <text evidence="1">Belongs to the uracil-DNA glycosylase (UDG) superfamily. UNG family.</text>
</comment>
<dbReference type="NCBIfam" id="NF003588">
    <property type="entry name" value="PRK05254.1-1"/>
    <property type="match status" value="1"/>
</dbReference>
<dbReference type="SMART" id="SM00986">
    <property type="entry name" value="UDG"/>
    <property type="match status" value="1"/>
</dbReference>
<dbReference type="Proteomes" id="UP000297205">
    <property type="component" value="Segment"/>
</dbReference>
<evidence type="ECO:0000256" key="2">
    <source>
        <dbReference type="ARBA" id="ARBA00022562"/>
    </source>
</evidence>
<keyword evidence="9" id="KW-0326">Glycosidase</keyword>
<dbReference type="GO" id="GO:0097510">
    <property type="term" value="P:base-excision repair, AP site formation via deaminated base removal"/>
    <property type="evidence" value="ECO:0007669"/>
    <property type="project" value="TreeGrafter"/>
</dbReference>
<evidence type="ECO:0000256" key="3">
    <source>
        <dbReference type="ARBA" id="ARBA00022763"/>
    </source>
</evidence>
<dbReference type="NCBIfam" id="TIGR00628">
    <property type="entry name" value="ung"/>
    <property type="match status" value="1"/>
</dbReference>
<dbReference type="KEGG" id="vg:65099951"/>
<feature type="region of interest" description="Disordered" evidence="7">
    <location>
        <begin position="1"/>
        <end position="202"/>
    </location>
</feature>
<sequence>MEDPRSPDAGEATTPTERAPAAGGAKDAPDAASPCLSTVIVISDSEDSDREPDGDAGPASPGDGRDAAPRHTPDEDGASAASAGAPVCGPEGRAPPGESSDPSHPGGEETGAGREEERSAGGENDAAGGFDRPGAGTAGLAPASPPKRPLPRDESQPPPAKRRPAGIPAGVVLASAPTVSGAGTPETEGAAEDAGPESSGAPVTWETLRRYYDVGEAWRPIIEPELSNANVQATFAEYERRLRHETVFPTKTAVFAWTRYSAPENVRVVIVGQDPYHGPGQANGLAFSVKASATVPPSLQNIYAAVARDYPSLPPPAHGSLTAWAKQGVLLLNTSLTVRRGCPGSHASLGWARLVRGVLRRLDATVDHMVFMLWGAHAQKAYSPERPQVHLVLTHSHPSPLARTPFVDCGHFARANAYLTAHGRPPVDWRVE</sequence>
<dbReference type="EC" id="3.2.2.3" evidence="9"/>
<dbReference type="RefSeq" id="YP_010084930.1">
    <property type="nucleotide sequence ID" value="NC_055166.1"/>
</dbReference>
<dbReference type="InterPro" id="IPR018085">
    <property type="entry name" value="Ura-DNA_Glyclase_AS"/>
</dbReference>
<dbReference type="Pfam" id="PF03167">
    <property type="entry name" value="UDG"/>
    <property type="match status" value="1"/>
</dbReference>
<evidence type="ECO:0000256" key="1">
    <source>
        <dbReference type="ARBA" id="ARBA00008184"/>
    </source>
</evidence>
<dbReference type="PROSITE" id="PS00130">
    <property type="entry name" value="U_DNA_GLYCOSYLASE"/>
    <property type="match status" value="1"/>
</dbReference>
<dbReference type="SUPFAM" id="SSF52141">
    <property type="entry name" value="Uracil-DNA glycosylase-like"/>
    <property type="match status" value="1"/>
</dbReference>
<keyword evidence="5" id="KW-0234">DNA repair</keyword>
<evidence type="ECO:0000259" key="8">
    <source>
        <dbReference type="SMART" id="SM00986"/>
    </source>
</evidence>